<feature type="transmembrane region" description="Helical" evidence="1">
    <location>
        <begin position="239"/>
        <end position="259"/>
    </location>
</feature>
<organism evidence="3 4">
    <name type="scientific">Zunongwangia atlantica 22II14-10F7</name>
    <dbReference type="NCBI Taxonomy" id="1185767"/>
    <lineage>
        <taxon>Bacteria</taxon>
        <taxon>Pseudomonadati</taxon>
        <taxon>Bacteroidota</taxon>
        <taxon>Flavobacteriia</taxon>
        <taxon>Flavobacteriales</taxon>
        <taxon>Flavobacteriaceae</taxon>
        <taxon>Zunongwangia</taxon>
    </lineage>
</organism>
<feature type="transmembrane region" description="Helical" evidence="1">
    <location>
        <begin position="124"/>
        <end position="144"/>
    </location>
</feature>
<evidence type="ECO:0000313" key="4">
    <source>
        <dbReference type="Proteomes" id="UP000192746"/>
    </source>
</evidence>
<gene>
    <name evidence="3" type="ORF">IIF7_02886</name>
</gene>
<keyword evidence="1" id="KW-1133">Transmembrane helix</keyword>
<dbReference type="OrthoDB" id="9150437at2"/>
<dbReference type="SUPFAM" id="SSF103481">
    <property type="entry name" value="Multidrug resistance efflux transporter EmrE"/>
    <property type="match status" value="2"/>
</dbReference>
<sequence>MVEERADLKHILQLNLAVIIISTSGTLGRYIELSPFLIIFLRSFIAIWALLIFCKIKGFKLNFSNKKDLLKVLFAGILMCAHWLTYFQSLKLSSVAIGMLSIYTYPVITTFLEPLIRKTGFNKIHLFLGILVLFGVYFLVPEFSLDNQQTIAVCFGVGSAFLYSLRNILMKQQASKYNGSVLMLYQMFVVSTLLTPVLFFFDLSVIPSQLAPVLVLGLLTTSVGHTLLVSSFKYFSATTASIISSAQPIYGILLGYFILNEIPSINTVIGGLLIATAVFTEIFRSFKK</sequence>
<feature type="transmembrane region" description="Helical" evidence="1">
    <location>
        <begin position="92"/>
        <end position="112"/>
    </location>
</feature>
<protein>
    <recommendedName>
        <fullName evidence="2">EamA domain-containing protein</fullName>
    </recommendedName>
</protein>
<evidence type="ECO:0000313" key="3">
    <source>
        <dbReference type="EMBL" id="ORL46929.1"/>
    </source>
</evidence>
<feature type="transmembrane region" description="Helical" evidence="1">
    <location>
        <begin position="37"/>
        <end position="56"/>
    </location>
</feature>
<name>A0A1Y1T795_9FLAO</name>
<dbReference type="Pfam" id="PF00892">
    <property type="entry name" value="EamA"/>
    <property type="match status" value="2"/>
</dbReference>
<dbReference type="PANTHER" id="PTHR22911">
    <property type="entry name" value="ACYL-MALONYL CONDENSING ENZYME-RELATED"/>
    <property type="match status" value="1"/>
</dbReference>
<dbReference type="InterPro" id="IPR000620">
    <property type="entry name" value="EamA_dom"/>
</dbReference>
<keyword evidence="1" id="KW-0472">Membrane</keyword>
<feature type="transmembrane region" description="Helical" evidence="1">
    <location>
        <begin position="68"/>
        <end position="86"/>
    </location>
</feature>
<dbReference type="EMBL" id="ARYN01000002">
    <property type="protein sequence ID" value="ORL46929.1"/>
    <property type="molecule type" value="Genomic_DNA"/>
</dbReference>
<evidence type="ECO:0000256" key="1">
    <source>
        <dbReference type="SAM" id="Phobius"/>
    </source>
</evidence>
<dbReference type="InterPro" id="IPR037185">
    <property type="entry name" value="EmrE-like"/>
</dbReference>
<proteinExistence type="predicted"/>
<feature type="transmembrane region" description="Helical" evidence="1">
    <location>
        <begin position="181"/>
        <end position="201"/>
    </location>
</feature>
<dbReference type="GO" id="GO:0016020">
    <property type="term" value="C:membrane"/>
    <property type="evidence" value="ECO:0007669"/>
    <property type="project" value="InterPro"/>
</dbReference>
<dbReference type="RefSeq" id="WP_084840173.1">
    <property type="nucleotide sequence ID" value="NZ_ARYN01000002.1"/>
</dbReference>
<feature type="transmembrane region" description="Helical" evidence="1">
    <location>
        <begin position="265"/>
        <end position="283"/>
    </location>
</feature>
<dbReference type="AlphaFoldDB" id="A0A1Y1T795"/>
<feature type="transmembrane region" description="Helical" evidence="1">
    <location>
        <begin position="213"/>
        <end position="232"/>
    </location>
</feature>
<dbReference type="Proteomes" id="UP000192746">
    <property type="component" value="Unassembled WGS sequence"/>
</dbReference>
<comment type="caution">
    <text evidence="3">The sequence shown here is derived from an EMBL/GenBank/DDBJ whole genome shotgun (WGS) entry which is preliminary data.</text>
</comment>
<feature type="domain" description="EamA" evidence="2">
    <location>
        <begin position="151"/>
        <end position="279"/>
    </location>
</feature>
<feature type="transmembrane region" description="Helical" evidence="1">
    <location>
        <begin position="150"/>
        <end position="169"/>
    </location>
</feature>
<reference evidence="3 4" key="1">
    <citation type="submission" date="2013-04" db="EMBL/GenBank/DDBJ databases">
        <title>Zunongwangia sp. 22II14-10F7 Genome Sequencing.</title>
        <authorList>
            <person name="Lai Q."/>
            <person name="Shao Z."/>
        </authorList>
    </citation>
    <scope>NUCLEOTIDE SEQUENCE [LARGE SCALE GENOMIC DNA]</scope>
    <source>
        <strain evidence="3 4">22II14-10F7</strain>
    </source>
</reference>
<keyword evidence="1" id="KW-0812">Transmembrane</keyword>
<dbReference type="STRING" id="1185767.IIF7_02886"/>
<dbReference type="PANTHER" id="PTHR22911:SF79">
    <property type="entry name" value="MOBA-LIKE NTP TRANSFERASE DOMAIN-CONTAINING PROTEIN"/>
    <property type="match status" value="1"/>
</dbReference>
<feature type="domain" description="EamA" evidence="2">
    <location>
        <begin position="11"/>
        <end position="139"/>
    </location>
</feature>
<feature type="transmembrane region" description="Helical" evidence="1">
    <location>
        <begin position="12"/>
        <end position="31"/>
    </location>
</feature>
<evidence type="ECO:0000259" key="2">
    <source>
        <dbReference type="Pfam" id="PF00892"/>
    </source>
</evidence>
<accession>A0A1Y1T795</accession>
<keyword evidence="4" id="KW-1185">Reference proteome</keyword>